<gene>
    <name evidence="7" type="ORF">SNEC2469_LOCUS35303</name>
</gene>
<dbReference type="OrthoDB" id="416178at2759"/>
<feature type="domain" description="SET" evidence="6">
    <location>
        <begin position="1"/>
        <end position="114"/>
    </location>
</feature>
<evidence type="ECO:0000259" key="6">
    <source>
        <dbReference type="PROSITE" id="PS50280"/>
    </source>
</evidence>
<dbReference type="PANTHER" id="PTHR11006:SF4">
    <property type="entry name" value="PROTEIN ARGININE N-METHYLTRANSFERASE 7"/>
    <property type="match status" value="1"/>
</dbReference>
<dbReference type="CDD" id="cd06532">
    <property type="entry name" value="Glyco_transf_25"/>
    <property type="match status" value="1"/>
</dbReference>
<dbReference type="SUPFAM" id="SSF82199">
    <property type="entry name" value="SET domain"/>
    <property type="match status" value="1"/>
</dbReference>
<feature type="transmembrane region" description="Helical" evidence="5">
    <location>
        <begin position="1394"/>
        <end position="1422"/>
    </location>
</feature>
<name>A0A813CPC3_9DINO</name>
<protein>
    <recommendedName>
        <fullName evidence="6">SET domain-containing protein</fullName>
    </recommendedName>
</protein>
<dbReference type="InterPro" id="IPR002654">
    <property type="entry name" value="Glyco_trans_25"/>
</dbReference>
<accession>A0A813CPC3</accession>
<dbReference type="Gene3D" id="2.170.270.10">
    <property type="entry name" value="SET domain"/>
    <property type="match status" value="1"/>
</dbReference>
<evidence type="ECO:0000256" key="1">
    <source>
        <dbReference type="ARBA" id="ARBA00022603"/>
    </source>
</evidence>
<feature type="non-terminal residue" evidence="7">
    <location>
        <position position="1444"/>
    </location>
</feature>
<dbReference type="EMBL" id="CAJNJA010101474">
    <property type="protein sequence ID" value="CAE7944290.1"/>
    <property type="molecule type" value="Genomic_DNA"/>
</dbReference>
<dbReference type="GO" id="GO:0032259">
    <property type="term" value="P:methylation"/>
    <property type="evidence" value="ECO:0007669"/>
    <property type="project" value="UniProtKB-KW"/>
</dbReference>
<dbReference type="Pfam" id="PF01755">
    <property type="entry name" value="Glyco_transf_25"/>
    <property type="match status" value="1"/>
</dbReference>
<feature type="region of interest" description="Disordered" evidence="4">
    <location>
        <begin position="919"/>
        <end position="942"/>
    </location>
</feature>
<dbReference type="Pfam" id="PF21549">
    <property type="entry name" value="PRDM2_PR"/>
    <property type="match status" value="1"/>
</dbReference>
<dbReference type="GO" id="GO:0016274">
    <property type="term" value="F:protein-arginine N-methyltransferase activity"/>
    <property type="evidence" value="ECO:0007669"/>
    <property type="project" value="InterPro"/>
</dbReference>
<dbReference type="SUPFAM" id="SSF53335">
    <property type="entry name" value="S-adenosyl-L-methionine-dependent methyltransferases"/>
    <property type="match status" value="2"/>
</dbReference>
<keyword evidence="2" id="KW-0808">Transferase</keyword>
<dbReference type="InterPro" id="IPR055135">
    <property type="entry name" value="PRMT_dom"/>
</dbReference>
<evidence type="ECO:0000256" key="2">
    <source>
        <dbReference type="ARBA" id="ARBA00022679"/>
    </source>
</evidence>
<evidence type="ECO:0000256" key="3">
    <source>
        <dbReference type="ARBA" id="ARBA00022691"/>
    </source>
</evidence>
<comment type="caution">
    <text evidence="7">The sequence shown here is derived from an EMBL/GenBank/DDBJ whole genome shotgun (WGS) entry which is preliminary data.</text>
</comment>
<dbReference type="Gene3D" id="3.40.50.150">
    <property type="entry name" value="Vaccinia Virus protein VP39"/>
    <property type="match status" value="1"/>
</dbReference>
<keyword evidence="5" id="KW-1133">Transmembrane helix</keyword>
<keyword evidence="5" id="KW-0472">Membrane</keyword>
<keyword evidence="5" id="KW-0812">Transmembrane</keyword>
<dbReference type="Proteomes" id="UP000601435">
    <property type="component" value="Unassembled WGS sequence"/>
</dbReference>
<keyword evidence="8" id="KW-1185">Reference proteome</keyword>
<dbReference type="PANTHER" id="PTHR11006">
    <property type="entry name" value="PROTEIN ARGININE N-METHYLTRANSFERASE"/>
    <property type="match status" value="1"/>
</dbReference>
<evidence type="ECO:0000256" key="5">
    <source>
        <dbReference type="SAM" id="Phobius"/>
    </source>
</evidence>
<feature type="compositionally biased region" description="Basic and acidic residues" evidence="4">
    <location>
        <begin position="927"/>
        <end position="937"/>
    </location>
</feature>
<dbReference type="InterPro" id="IPR001214">
    <property type="entry name" value="SET_dom"/>
</dbReference>
<dbReference type="Gene3D" id="2.70.160.11">
    <property type="entry name" value="Hnrnp arginine n-methyltransferase1"/>
    <property type="match status" value="1"/>
</dbReference>
<keyword evidence="1" id="KW-0489">Methyltransferase</keyword>
<reference evidence="7" key="1">
    <citation type="submission" date="2021-02" db="EMBL/GenBank/DDBJ databases">
        <authorList>
            <person name="Dougan E. K."/>
            <person name="Rhodes N."/>
            <person name="Thang M."/>
            <person name="Chan C."/>
        </authorList>
    </citation>
    <scope>NUCLEOTIDE SEQUENCE</scope>
</reference>
<evidence type="ECO:0000313" key="8">
    <source>
        <dbReference type="Proteomes" id="UP000601435"/>
    </source>
</evidence>
<dbReference type="InterPro" id="IPR046341">
    <property type="entry name" value="SET_dom_sf"/>
</dbReference>
<dbReference type="Pfam" id="PF22528">
    <property type="entry name" value="PRMT_C"/>
    <property type="match status" value="1"/>
</dbReference>
<sequence>LFAAEAIAAGVVLPPYQGLSLLFADLDRVEYSREVDNYVWCPRDRKLEGEPWLPSFCVDGQRLQRGNPARFVNAARMANQCDDVNLEICELGRVAYFRTLRPVSAGTELIVDYGSSYWEDFAGCERKAYAAAIRSAAEELRRAKPSQALRALDLGSGSGLLGLLCWQTGLFEEVVFIEACPPLAEAARENIRRNGAERCCSVWEGHSFELLHDEKAKDTSFDLCVSELLDAVLIGEGVLPTLRHAAASRSFNPGPELIPRRAQVFGRVFRSKALWERHRGAFQDSSFVSLPEAPGPEALRRMWSVVPGFMQLNIFTWRHSLKQAGSARQDSLTAELPDGSTGQLPRCRALCAQLGLANSTLSGFYGQDPIASVEQTRFSMCESVITVEGHHPKRAFTVRRLTSLAQRPRRARSRLAALSTATAVRPSEAIGWRSLAHIYCMNLEHRPERWEFMQKQFQKLRMPVERFSAVNGRDLDVPDLAMNGVIAMEALPRYYLPDEQKLFGTDLTAGGIGCALSHMLIWRDIIQKCAEDGVDPRAPFLVIEDDCEFAQGFSEEVLLERLSHVPQDWEIVYLGGQDLLRRQHLYEVGKGVRRLYKGFRETTAYVINDAGAKACLEVSVPLYWQIDTHMNDESLREGLKPPKPGHADHTMHPRGYFLWPGIVAQQRDGFPTDVQKVASVVSSHRALLFRLVAARWREWRKRLLEFVSEPFEVFDFDFAAVTALPSCGRRVALHVPLMPGEAHGVALWFEAELFGSVRISTSPGQPLREHWRQAALCFRTPVAVEGSEPLELEAHHDDDAVWISLPRRSRQKLQPGRPPTCSCGLHAATSRRRLGALGVEGAWTVGLPEAEKGCGALVFGDGPSLAIRLARHGYDPVVSVGPGMLNSNIIQKFAASNGMQAVLKAALLVGDIVPKGEETKRKHRRTDVRSAQKRQTDESEADSLEDLEDFQWAALAESLEAFDVNWAAFSDFWYEAAAEDWRFHHYAIFAQSLHALQTAGLKVHAPPCSWTLHAAAFESEWLARRLLPVPNDLDPWQGIDLRALNALHAGQPKSGFSADVFPLVSANMLRIVSRSAEVLQLPCHWESRLEDWQSIELSVQRPAHGVLLWIQPKVGLFAVSLQNKAAHAIATVCDGSILAMSIAWQSPTRALTQGIQWEPPWSSPHTGEVDQLTWGRLCVPSAGEANKDNSWPSPIFEAEAARETVQHQVFTSGIATSSCGFVEEHGTADAGEAPDPVARCLDFSDEIVAQVNAVPRPSDVSQAPVPGRRALEVAKELELLLGWLLSERLRERDRIDSKLASLRAPLQHRDNGQVLAATDINWYDALTSGEAMSLLRHERFGVVLAEAAARATVRVRARLLPGFELEVDARASSSAGQQNMFGKDWAFPSERTKIYLLLFCGIASGFSISLPWFVSLLIFRFLISGARFYLKYCFLLNRISYNIL</sequence>
<dbReference type="InterPro" id="IPR025799">
    <property type="entry name" value="Arg_MeTrfase"/>
</dbReference>
<dbReference type="InterPro" id="IPR029063">
    <property type="entry name" value="SAM-dependent_MTases_sf"/>
</dbReference>
<keyword evidence="3" id="KW-0949">S-adenosyl-L-methionine</keyword>
<proteinExistence type="predicted"/>
<dbReference type="GO" id="GO:0042054">
    <property type="term" value="F:histone methyltransferase activity"/>
    <property type="evidence" value="ECO:0007669"/>
    <property type="project" value="TreeGrafter"/>
</dbReference>
<dbReference type="PROSITE" id="PS50280">
    <property type="entry name" value="SET"/>
    <property type="match status" value="1"/>
</dbReference>
<organism evidence="7 8">
    <name type="scientific">Symbiodinium necroappetens</name>
    <dbReference type="NCBI Taxonomy" id="1628268"/>
    <lineage>
        <taxon>Eukaryota</taxon>
        <taxon>Sar</taxon>
        <taxon>Alveolata</taxon>
        <taxon>Dinophyceae</taxon>
        <taxon>Suessiales</taxon>
        <taxon>Symbiodiniaceae</taxon>
        <taxon>Symbiodinium</taxon>
    </lineage>
</organism>
<evidence type="ECO:0000256" key="4">
    <source>
        <dbReference type="SAM" id="MobiDB-lite"/>
    </source>
</evidence>
<evidence type="ECO:0000313" key="7">
    <source>
        <dbReference type="EMBL" id="CAE7944290.1"/>
    </source>
</evidence>